<evidence type="ECO:0000256" key="1">
    <source>
        <dbReference type="SAM" id="MobiDB-lite"/>
    </source>
</evidence>
<feature type="region of interest" description="Disordered" evidence="1">
    <location>
        <begin position="299"/>
        <end position="495"/>
    </location>
</feature>
<accession>A0A9P1DDU8</accession>
<feature type="compositionally biased region" description="Basic residues" evidence="1">
    <location>
        <begin position="922"/>
        <end position="932"/>
    </location>
</feature>
<dbReference type="Proteomes" id="UP001152797">
    <property type="component" value="Unassembled WGS sequence"/>
</dbReference>
<feature type="region of interest" description="Disordered" evidence="1">
    <location>
        <begin position="1207"/>
        <end position="1232"/>
    </location>
</feature>
<keyword evidence="4" id="KW-1185">Reference proteome</keyword>
<organism evidence="2">
    <name type="scientific">Cladocopium goreaui</name>
    <dbReference type="NCBI Taxonomy" id="2562237"/>
    <lineage>
        <taxon>Eukaryota</taxon>
        <taxon>Sar</taxon>
        <taxon>Alveolata</taxon>
        <taxon>Dinophyceae</taxon>
        <taxon>Suessiales</taxon>
        <taxon>Symbiodiniaceae</taxon>
        <taxon>Cladocopium</taxon>
    </lineage>
</organism>
<dbReference type="EMBL" id="CAMXCT020004140">
    <property type="protein sequence ID" value="CAL1161221.1"/>
    <property type="molecule type" value="Genomic_DNA"/>
</dbReference>
<dbReference type="EMBL" id="CAMXCT010004140">
    <property type="protein sequence ID" value="CAI4007846.1"/>
    <property type="molecule type" value="Genomic_DNA"/>
</dbReference>
<name>A0A9P1DDU8_9DINO</name>
<feature type="region of interest" description="Disordered" evidence="1">
    <location>
        <begin position="1127"/>
        <end position="1181"/>
    </location>
</feature>
<comment type="caution">
    <text evidence="2">The sequence shown here is derived from an EMBL/GenBank/DDBJ whole genome shotgun (WGS) entry which is preliminary data.</text>
</comment>
<evidence type="ECO:0000313" key="3">
    <source>
        <dbReference type="EMBL" id="CAL1161221.1"/>
    </source>
</evidence>
<dbReference type="AlphaFoldDB" id="A0A9P1DDU8"/>
<feature type="compositionally biased region" description="Low complexity" evidence="1">
    <location>
        <begin position="933"/>
        <end position="944"/>
    </location>
</feature>
<evidence type="ECO:0000313" key="2">
    <source>
        <dbReference type="EMBL" id="CAI4007846.1"/>
    </source>
</evidence>
<proteinExistence type="predicted"/>
<feature type="compositionally biased region" description="Acidic residues" evidence="1">
    <location>
        <begin position="364"/>
        <end position="376"/>
    </location>
</feature>
<feature type="compositionally biased region" description="Pro residues" evidence="1">
    <location>
        <begin position="1037"/>
        <end position="1048"/>
    </location>
</feature>
<reference evidence="2" key="1">
    <citation type="submission" date="2022-10" db="EMBL/GenBank/DDBJ databases">
        <authorList>
            <person name="Chen Y."/>
            <person name="Dougan E. K."/>
            <person name="Chan C."/>
            <person name="Rhodes N."/>
            <person name="Thang M."/>
        </authorList>
    </citation>
    <scope>NUCLEOTIDE SEQUENCE</scope>
</reference>
<feature type="region of interest" description="Disordered" evidence="1">
    <location>
        <begin position="998"/>
        <end position="1052"/>
    </location>
</feature>
<feature type="compositionally biased region" description="Basic and acidic residues" evidence="1">
    <location>
        <begin position="350"/>
        <end position="363"/>
    </location>
</feature>
<evidence type="ECO:0000313" key="4">
    <source>
        <dbReference type="Proteomes" id="UP001152797"/>
    </source>
</evidence>
<feature type="compositionally biased region" description="Basic and acidic residues" evidence="1">
    <location>
        <begin position="1169"/>
        <end position="1181"/>
    </location>
</feature>
<feature type="compositionally biased region" description="Basic and acidic residues" evidence="1">
    <location>
        <begin position="391"/>
        <end position="412"/>
    </location>
</feature>
<protein>
    <submittedName>
        <fullName evidence="2">Uncharacterized protein</fullName>
    </submittedName>
</protein>
<feature type="compositionally biased region" description="Basic and acidic residues" evidence="1">
    <location>
        <begin position="1216"/>
        <end position="1232"/>
    </location>
</feature>
<feature type="compositionally biased region" description="Acidic residues" evidence="1">
    <location>
        <begin position="114"/>
        <end position="143"/>
    </location>
</feature>
<feature type="region of interest" description="Disordered" evidence="1">
    <location>
        <begin position="911"/>
        <end position="976"/>
    </location>
</feature>
<sequence length="1232" mass="137484">MRVHRCLFVPANRQAEAKASVECADKNFDALKPLLERIRLFYSKFDFPTPNRNAIKKEAKLAKAFLVLVKRKLQREQICRSPAFRTLQALVFKDAVPPFLQEKKDDEIEKNTEDDFEASEVPIEEIGSDLEEDNASGNDEGENTEEKKTEDQVDSVFDDSQGNESYVPIEDRPKEFSQEEQVDEGKMSDVEKIVMNFPPDSCWEEPWLVEDSPAKAPGDESEMMVEDWARVSEMVACHESIEDKISEITAKLHNAKKLHASRKAAESLNQEKAVPKLVLDSLPFGSDNVLRRAQLGLKAEVEEGEDKGEGVSGKKPKAKAKSRGKAKTKATPKGKGEPKAPKARGRPKKNKELECEIEGRDLPLEEPIEECEEPETPEASAEPMSGGGVPKSDDTKDGMNDDKKEEKEKESEEPPVPEPSKPPRKRRAGVKASVVQEEAGESEKPQKESRQVKRKDTKEKEKSSEKKSRASRSEKDPKEAAKKARTGDGPATFARRAYPRSDYGKMKWDNLKAIFNSMIRAKVVQPSKREEDFWEFVGRRWENMDVNPGNAEKLSETAMDGDVAIGANDLRIAVLSACILLLALNPATPVFGEAYGFLELFSGTGWVTKQFKAEGIPTASFDILLGDAVPGKQDAMNLLSDAGFSLVLLTVLNCKMDDFFTLIGLVCSSFVTISQGTHNRAPFSPLGLECFQFVRDGNCLTSRVVLIILAITAMGGSWMLEQPNSSQVHWHPRIRLLWRLLPQVFEARWWACMYGAPTAKRHVGWSNCRTVKLLDLGRMIKKIHNQKGGIKSTKTYRNRRGKKSFSGSKFLKSTGTYPPLFAKKLVHLYPRFCTKRSLWLWVVMAPKAKSAVPSKQWSCSELTDGHQKLVKVKLETPGKDQLELEIKEYEKKLALLKKAVDKKGISATEDELAAAKPASAKAKAKTSAKSKAKPASATNSPAPKLAEKHPRSPGQGSPNPVATKRVKGKQPEADQAKVIEELRKANAKMNEEMALLRQSLEKKSPSSSSYATPPPRVAAPSPKDKPVKPVKPAKEVVPPPDNPAPPPSEGARMNRLRRLCERKPSGKLLVPDLFISRVTKTLSKTNKLSRLKKRGWFSKEAMTRVLNWKDRYNPKLKKYYVVYEEGDEELSEDEERHTQQDTEVGEDNVNFRRLGISRAESDDDGDESDKEKDATQVNSAKKEYEKFGRFADSLISRSGKLSELSQQLESTLAEAGKSEDSPDGKRVAKSDS</sequence>
<feature type="compositionally biased region" description="Basic and acidic residues" evidence="1">
    <location>
        <begin position="103"/>
        <end position="113"/>
    </location>
</feature>
<feature type="region of interest" description="Disordered" evidence="1">
    <location>
        <begin position="103"/>
        <end position="167"/>
    </location>
</feature>
<feature type="compositionally biased region" description="Basic and acidic residues" evidence="1">
    <location>
        <begin position="441"/>
        <end position="486"/>
    </location>
</feature>
<reference evidence="3" key="2">
    <citation type="submission" date="2024-04" db="EMBL/GenBank/DDBJ databases">
        <authorList>
            <person name="Chen Y."/>
            <person name="Shah S."/>
            <person name="Dougan E. K."/>
            <person name="Thang M."/>
            <person name="Chan C."/>
        </authorList>
    </citation>
    <scope>NUCLEOTIDE SEQUENCE [LARGE SCALE GENOMIC DNA]</scope>
</reference>
<feature type="compositionally biased region" description="Basic residues" evidence="1">
    <location>
        <begin position="314"/>
        <end position="332"/>
    </location>
</feature>
<gene>
    <name evidence="2" type="ORF">C1SCF055_LOCUS33368</name>
</gene>
<dbReference type="EMBL" id="CAMXCT030004140">
    <property type="protein sequence ID" value="CAL4795158.1"/>
    <property type="molecule type" value="Genomic_DNA"/>
</dbReference>